<accession>A0A165E0B1</accession>
<dbReference type="AlphaFoldDB" id="A0A165E0B1"/>
<dbReference type="OrthoDB" id="10044727at2759"/>
<dbReference type="InterPro" id="IPR036397">
    <property type="entry name" value="RNaseH_sf"/>
</dbReference>
<evidence type="ECO:0000313" key="2">
    <source>
        <dbReference type="Proteomes" id="UP000077266"/>
    </source>
</evidence>
<reference evidence="1 2" key="1">
    <citation type="journal article" date="2016" name="Mol. Biol. Evol.">
        <title>Comparative Genomics of Early-Diverging Mushroom-Forming Fungi Provides Insights into the Origins of Lignocellulose Decay Capabilities.</title>
        <authorList>
            <person name="Nagy L.G."/>
            <person name="Riley R."/>
            <person name="Tritt A."/>
            <person name="Adam C."/>
            <person name="Daum C."/>
            <person name="Floudas D."/>
            <person name="Sun H."/>
            <person name="Yadav J.S."/>
            <person name="Pangilinan J."/>
            <person name="Larsson K.H."/>
            <person name="Matsuura K."/>
            <person name="Barry K."/>
            <person name="Labutti K."/>
            <person name="Kuo R."/>
            <person name="Ohm R.A."/>
            <person name="Bhattacharya S.S."/>
            <person name="Shirouzu T."/>
            <person name="Yoshinaga Y."/>
            <person name="Martin F.M."/>
            <person name="Grigoriev I.V."/>
            <person name="Hibbett D.S."/>
        </authorList>
    </citation>
    <scope>NUCLEOTIDE SEQUENCE [LARGE SCALE GENOMIC DNA]</scope>
    <source>
        <strain evidence="1 2">HHB12029</strain>
    </source>
</reference>
<evidence type="ECO:0000313" key="1">
    <source>
        <dbReference type="EMBL" id="KZV85794.1"/>
    </source>
</evidence>
<dbReference type="GO" id="GO:0003676">
    <property type="term" value="F:nucleic acid binding"/>
    <property type="evidence" value="ECO:0007669"/>
    <property type="project" value="InterPro"/>
</dbReference>
<proteinExistence type="predicted"/>
<dbReference type="PANTHER" id="PTHR35871">
    <property type="entry name" value="EXPRESSED PROTEIN"/>
    <property type="match status" value="1"/>
</dbReference>
<dbReference type="EMBL" id="KV426176">
    <property type="protein sequence ID" value="KZV85794.1"/>
    <property type="molecule type" value="Genomic_DNA"/>
</dbReference>
<sequence>MKNLLNLYVNPGSVTYGRWAASSLQAAITLERGQYCARLLHRMVRAYIADRTVLPVNPYGAWKTSMLCDQDLANSISLHLQELGKNISAQALVDFLARPDICAKHGINKPISLATAKRWLNTMGYRYRHEGRGQYTDGHERKDVVFYRDHIYIPRLKEVRRYVYPQTRERVHDRRTIIWYHDESIFYAHDRRKKSWYHKDAAPKPYKKGEGASLMIADFVSADYGWLRSPNGNESAREVFRPGANRDGYFTNDQILQQADKAAQLVTSHYPTFDHVFVYDNATTHRKRADDALSARHMPKLVSKTLEDTWYIQRNVIDPGTRRPRRNPDRTYVKERIRMRDTRNPKTGEVQSLYYPDDHELYPGRFKGMAQLLIERGWDPERLKAGGELKAECSSFKCADITAACCTRRILFNEPDFANVPSLLETSMEEYGISVLFLPKFHCELNPIEQCWGYAKRIYRLNPESSKEDRLEQNAIDALEQVPLLSIRRFFNRAHRFMDAYSEGLNGRQSAWACRKYKGHRTLPPELKVALEKAGMSS</sequence>
<dbReference type="Proteomes" id="UP000077266">
    <property type="component" value="Unassembled WGS sequence"/>
</dbReference>
<evidence type="ECO:0008006" key="3">
    <source>
        <dbReference type="Google" id="ProtNLM"/>
    </source>
</evidence>
<dbReference type="InParanoid" id="A0A165E0B1"/>
<gene>
    <name evidence="1" type="ORF">EXIGLDRAFT_622608</name>
</gene>
<dbReference type="Gene3D" id="3.30.420.10">
    <property type="entry name" value="Ribonuclease H-like superfamily/Ribonuclease H"/>
    <property type="match status" value="1"/>
</dbReference>
<protein>
    <recommendedName>
        <fullName evidence="3">Tc1-like transposase DDE domain-containing protein</fullName>
    </recommendedName>
</protein>
<dbReference type="PANTHER" id="PTHR35871:SF1">
    <property type="entry name" value="CXC1-LIKE CYSTEINE CLUSTER ASSOCIATED WITH KDZ TRANSPOSASES DOMAIN-CONTAINING PROTEIN"/>
    <property type="match status" value="1"/>
</dbReference>
<name>A0A165E0B1_EXIGL</name>
<keyword evidence="2" id="KW-1185">Reference proteome</keyword>
<organism evidence="1 2">
    <name type="scientific">Exidia glandulosa HHB12029</name>
    <dbReference type="NCBI Taxonomy" id="1314781"/>
    <lineage>
        <taxon>Eukaryota</taxon>
        <taxon>Fungi</taxon>
        <taxon>Dikarya</taxon>
        <taxon>Basidiomycota</taxon>
        <taxon>Agaricomycotina</taxon>
        <taxon>Agaricomycetes</taxon>
        <taxon>Auriculariales</taxon>
        <taxon>Exidiaceae</taxon>
        <taxon>Exidia</taxon>
    </lineage>
</organism>